<keyword evidence="5" id="KW-0949">S-adenosyl-L-methionine</keyword>
<feature type="domain" description="Tetrapyrrole methylase" evidence="6">
    <location>
        <begin position="5"/>
        <end position="191"/>
    </location>
</feature>
<evidence type="ECO:0000256" key="1">
    <source>
        <dbReference type="ARBA" id="ARBA00004953"/>
    </source>
</evidence>
<dbReference type="EMBL" id="BJOV01000005">
    <property type="protein sequence ID" value="GEE02874.1"/>
    <property type="molecule type" value="Genomic_DNA"/>
</dbReference>
<dbReference type="NCBIfam" id="TIGR02467">
    <property type="entry name" value="CbiE"/>
    <property type="match status" value="1"/>
</dbReference>
<accession>A0A7I9VC63</accession>
<dbReference type="Proteomes" id="UP000444960">
    <property type="component" value="Unassembled WGS sequence"/>
</dbReference>
<evidence type="ECO:0000256" key="2">
    <source>
        <dbReference type="ARBA" id="ARBA00022573"/>
    </source>
</evidence>
<dbReference type="PIRSF" id="PIRSF036428">
    <property type="entry name" value="CobL"/>
    <property type="match status" value="1"/>
</dbReference>
<protein>
    <submittedName>
        <fullName evidence="7">Precorrin-6Y-methylase</fullName>
    </submittedName>
</protein>
<dbReference type="InterPro" id="IPR014777">
    <property type="entry name" value="4pyrrole_Mease_sub1"/>
</dbReference>
<dbReference type="UniPathway" id="UPA00148"/>
<dbReference type="Gene3D" id="3.40.50.150">
    <property type="entry name" value="Vaccinia Virus protein VP39"/>
    <property type="match status" value="1"/>
</dbReference>
<keyword evidence="2" id="KW-0169">Cobalamin biosynthesis</keyword>
<comment type="caution">
    <text evidence="7">The sequence shown here is derived from an EMBL/GenBank/DDBJ whole genome shotgun (WGS) entry which is preliminary data.</text>
</comment>
<dbReference type="NCBIfam" id="TIGR02469">
    <property type="entry name" value="CbiT"/>
    <property type="match status" value="1"/>
</dbReference>
<dbReference type="Pfam" id="PF00590">
    <property type="entry name" value="TP_methylase"/>
    <property type="match status" value="1"/>
</dbReference>
<dbReference type="GO" id="GO:0008276">
    <property type="term" value="F:protein methyltransferase activity"/>
    <property type="evidence" value="ECO:0007669"/>
    <property type="project" value="InterPro"/>
</dbReference>
<keyword evidence="8" id="KW-1185">Reference proteome</keyword>
<dbReference type="RefSeq" id="WP_161896504.1">
    <property type="nucleotide sequence ID" value="NZ_BJOV01000005.1"/>
</dbReference>
<dbReference type="PANTHER" id="PTHR43182:SF1">
    <property type="entry name" value="COBALT-PRECORRIN-7 C(5)-METHYLTRANSFERASE"/>
    <property type="match status" value="1"/>
</dbReference>
<keyword evidence="3 7" id="KW-0489">Methyltransferase</keyword>
<evidence type="ECO:0000256" key="5">
    <source>
        <dbReference type="ARBA" id="ARBA00022691"/>
    </source>
</evidence>
<organism evidence="7 8">
    <name type="scientific">Gordonia spumicola</name>
    <dbReference type="NCBI Taxonomy" id="589161"/>
    <lineage>
        <taxon>Bacteria</taxon>
        <taxon>Bacillati</taxon>
        <taxon>Actinomycetota</taxon>
        <taxon>Actinomycetes</taxon>
        <taxon>Mycobacteriales</taxon>
        <taxon>Gordoniaceae</taxon>
        <taxon>Gordonia</taxon>
    </lineage>
</organism>
<dbReference type="OrthoDB" id="9787825at2"/>
<dbReference type="AlphaFoldDB" id="A0A7I9VC63"/>
<dbReference type="GO" id="GO:0032259">
    <property type="term" value="P:methylation"/>
    <property type="evidence" value="ECO:0007669"/>
    <property type="project" value="UniProtKB-KW"/>
</dbReference>
<dbReference type="InterPro" id="IPR000878">
    <property type="entry name" value="4pyrrol_Mease"/>
</dbReference>
<evidence type="ECO:0000259" key="6">
    <source>
        <dbReference type="Pfam" id="PF00590"/>
    </source>
</evidence>
<dbReference type="InterPro" id="IPR012818">
    <property type="entry name" value="CbiE"/>
</dbReference>
<proteinExistence type="predicted"/>
<dbReference type="CDD" id="cd11644">
    <property type="entry name" value="Precorrin-6Y-MT"/>
    <property type="match status" value="1"/>
</dbReference>
<dbReference type="PANTHER" id="PTHR43182">
    <property type="entry name" value="COBALT-PRECORRIN-6B C(15)-METHYLTRANSFERASE (DECARBOXYLATING)"/>
    <property type="match status" value="1"/>
</dbReference>
<reference evidence="8" key="1">
    <citation type="submission" date="2019-06" db="EMBL/GenBank/DDBJ databases">
        <title>Gordonia isolated from sludge of a wastewater treatment plant.</title>
        <authorList>
            <person name="Tamura T."/>
            <person name="Aoyama K."/>
            <person name="Kang Y."/>
            <person name="Saito S."/>
            <person name="Akiyama N."/>
            <person name="Yazawa K."/>
            <person name="Gonoi T."/>
            <person name="Mikami Y."/>
        </authorList>
    </citation>
    <scope>NUCLEOTIDE SEQUENCE [LARGE SCALE GENOMIC DNA]</scope>
    <source>
        <strain evidence="8">NBRC 107696</strain>
    </source>
</reference>
<dbReference type="InterPro" id="IPR050714">
    <property type="entry name" value="Cobalamin_biosynth_MTase"/>
</dbReference>
<dbReference type="Gene3D" id="3.40.1010.10">
    <property type="entry name" value="Cobalt-precorrin-4 Transmethylase, Domain 1"/>
    <property type="match status" value="1"/>
</dbReference>
<dbReference type="GO" id="GO:0009236">
    <property type="term" value="P:cobalamin biosynthetic process"/>
    <property type="evidence" value="ECO:0007669"/>
    <property type="project" value="UniProtKB-UniPathway"/>
</dbReference>
<gene>
    <name evidence="7" type="primary">cobL</name>
    <name evidence="7" type="ORF">nbrc107696_33200</name>
</gene>
<dbReference type="InterPro" id="IPR006365">
    <property type="entry name" value="Cbl_synth_CobL"/>
</dbReference>
<dbReference type="InterPro" id="IPR029063">
    <property type="entry name" value="SAM-dependent_MTases_sf"/>
</dbReference>
<dbReference type="SUPFAM" id="SSF53335">
    <property type="entry name" value="S-adenosyl-L-methionine-dependent methyltransferases"/>
    <property type="match status" value="1"/>
</dbReference>
<name>A0A7I9VC63_9ACTN</name>
<sequence>MTGRFVVVGVGADGWASLSRSARDELARARVIYGSARQLDLVPSDVAADRRAWRSPMSEHLADLVATSVDDVHVLASGDPMFHGIGSSLVRMAGSERVTVFPSPSSVSLAAARLRWDLAASTVVSLVTAPVETVRLHLADGARLLILSKDGTTPALVADLLCGLGFGASTITVLANLGAHDERRVTGRADEWNDGSPALNVIALECVGPAVPRAPGLPDAEFANDGQITKQPIRALTVSALAPAEGRLLWDVGAGSGSIGIEWLRQLRTGRVIAFESDPGRAATVARNARRHGVGDRLEVRSGAPDAFACAPTPDTVFIGGGMTAEVLAAVWSALADGGRLVANAVTLETERLLVDAAAAHGGDLIRVSIDRAAPLGRSTAWRPALPIVQWNVVKGEATA</sequence>
<dbReference type="CDD" id="cd02440">
    <property type="entry name" value="AdoMet_MTases"/>
    <property type="match status" value="1"/>
</dbReference>
<comment type="pathway">
    <text evidence="1">Cofactor biosynthesis; adenosylcobalamin biosynthesis.</text>
</comment>
<evidence type="ECO:0000256" key="4">
    <source>
        <dbReference type="ARBA" id="ARBA00022679"/>
    </source>
</evidence>
<evidence type="ECO:0000313" key="8">
    <source>
        <dbReference type="Proteomes" id="UP000444960"/>
    </source>
</evidence>
<evidence type="ECO:0000256" key="3">
    <source>
        <dbReference type="ARBA" id="ARBA00022603"/>
    </source>
</evidence>
<dbReference type="InterPro" id="IPR014008">
    <property type="entry name" value="Cbl_synth_MTase_CbiT"/>
</dbReference>
<dbReference type="SUPFAM" id="SSF53790">
    <property type="entry name" value="Tetrapyrrole methylase"/>
    <property type="match status" value="1"/>
</dbReference>
<dbReference type="InterPro" id="IPR035996">
    <property type="entry name" value="4pyrrol_Methylase_sf"/>
</dbReference>
<keyword evidence="4" id="KW-0808">Transferase</keyword>
<evidence type="ECO:0000313" key="7">
    <source>
        <dbReference type="EMBL" id="GEE02874.1"/>
    </source>
</evidence>